<evidence type="ECO:0000313" key="6">
    <source>
        <dbReference type="Proteomes" id="UP000198318"/>
    </source>
</evidence>
<sequence length="562" mass="63023">MAYAEKRGRYWRGRYKNPPGVRPLWGTVSEAPDGVPFTRRLDAEQAADSKEAKIREQIAEWRKLTAGRTPPPVDGITYDEWLRLLDGLRISANGGRDPNAGEVLLGDWIRDNWWPAQDLEPRSIARYEGFLNNMILLAFGERPVNTLNDPQEIAAWENELRGRYARSTVQNARSVLSTILGDAKEAGLVDVNAAARRRGRGRMTTRRHAKSIVARPREWATPLEALLIAERAALLSGRDDDLVMWVTGAWCGLRWGELIGLTVNDVRPGKLCINRQLSELRGRMTVAAPKYLSFRNDDPAWFGALDLPPFLQDLLAAHIERVPQEPCRCSTESCTGRFLFSTSRGGHPRHNRYSTRIWQPAVNGVYPLGSTRRQPPGPVLVDMAAGWPGRPLHPAWPYAGPGEWQPPRGFGLPAWDEPFTDALAMRCPVPTCGAGPCKPCRATSGRQITAHQQRMNAAVEAGHVRDRELAVWLPIKRSITPHGMRHSQKVWMDEDRIPTVLKHDRMGHAMPGIGGTYSHVSETMRERLVTALQTRWETALKQRAALCPMSPVPLLNDLLTRQ</sequence>
<evidence type="ECO:0000259" key="4">
    <source>
        <dbReference type="PROSITE" id="PS51900"/>
    </source>
</evidence>
<dbReference type="OrthoDB" id="4529782at2"/>
<dbReference type="AlphaFoldDB" id="A0A239K6K0"/>
<dbReference type="Gene3D" id="1.10.150.130">
    <property type="match status" value="1"/>
</dbReference>
<accession>A0A239K6K0</accession>
<dbReference type="GO" id="GO:0006310">
    <property type="term" value="P:DNA recombination"/>
    <property type="evidence" value="ECO:0007669"/>
    <property type="project" value="UniProtKB-KW"/>
</dbReference>
<dbReference type="Gene3D" id="1.10.443.10">
    <property type="entry name" value="Intergrase catalytic core"/>
    <property type="match status" value="1"/>
</dbReference>
<organism evidence="5 6">
    <name type="scientific">Actinomadura meyerae</name>
    <dbReference type="NCBI Taxonomy" id="240840"/>
    <lineage>
        <taxon>Bacteria</taxon>
        <taxon>Bacillati</taxon>
        <taxon>Actinomycetota</taxon>
        <taxon>Actinomycetes</taxon>
        <taxon>Streptosporangiales</taxon>
        <taxon>Thermomonosporaceae</taxon>
        <taxon>Actinomadura</taxon>
    </lineage>
</organism>
<evidence type="ECO:0000256" key="2">
    <source>
        <dbReference type="ARBA" id="ARBA00023172"/>
    </source>
</evidence>
<keyword evidence="2" id="KW-0233">DNA recombination</keyword>
<dbReference type="InterPro" id="IPR010998">
    <property type="entry name" value="Integrase_recombinase_N"/>
</dbReference>
<feature type="domain" description="Core-binding (CB)" evidence="4">
    <location>
        <begin position="99"/>
        <end position="184"/>
    </location>
</feature>
<evidence type="ECO:0000256" key="1">
    <source>
        <dbReference type="ARBA" id="ARBA00023125"/>
    </source>
</evidence>
<dbReference type="SUPFAM" id="SSF56349">
    <property type="entry name" value="DNA breaking-rejoining enzymes"/>
    <property type="match status" value="2"/>
</dbReference>
<dbReference type="GO" id="GO:0003677">
    <property type="term" value="F:DNA binding"/>
    <property type="evidence" value="ECO:0007669"/>
    <property type="project" value="UniProtKB-UniRule"/>
</dbReference>
<name>A0A239K6K0_9ACTN</name>
<dbReference type="Proteomes" id="UP000198318">
    <property type="component" value="Unassembled WGS sequence"/>
</dbReference>
<dbReference type="InterPro" id="IPR013762">
    <property type="entry name" value="Integrase-like_cat_sf"/>
</dbReference>
<keyword evidence="1 3" id="KW-0238">DNA-binding</keyword>
<gene>
    <name evidence="5" type="ORF">SAMN05443665_101714</name>
</gene>
<protein>
    <recommendedName>
        <fullName evidence="4">Core-binding (CB) domain-containing protein</fullName>
    </recommendedName>
</protein>
<evidence type="ECO:0000313" key="5">
    <source>
        <dbReference type="EMBL" id="SNT13631.1"/>
    </source>
</evidence>
<dbReference type="EMBL" id="FZOR01000017">
    <property type="protein sequence ID" value="SNT13631.1"/>
    <property type="molecule type" value="Genomic_DNA"/>
</dbReference>
<dbReference type="PROSITE" id="PS51900">
    <property type="entry name" value="CB"/>
    <property type="match status" value="1"/>
</dbReference>
<dbReference type="InterPro" id="IPR011010">
    <property type="entry name" value="DNA_brk_join_enz"/>
</dbReference>
<evidence type="ECO:0000256" key="3">
    <source>
        <dbReference type="PROSITE-ProRule" id="PRU01248"/>
    </source>
</evidence>
<keyword evidence="6" id="KW-1185">Reference proteome</keyword>
<dbReference type="RefSeq" id="WP_089327333.1">
    <property type="nucleotide sequence ID" value="NZ_FZOR01000017.1"/>
</dbReference>
<reference evidence="5 6" key="1">
    <citation type="submission" date="2017-06" db="EMBL/GenBank/DDBJ databases">
        <authorList>
            <person name="Kim H.J."/>
            <person name="Triplett B.A."/>
        </authorList>
    </citation>
    <scope>NUCLEOTIDE SEQUENCE [LARGE SCALE GENOMIC DNA]</scope>
    <source>
        <strain evidence="5 6">DSM 44715</strain>
    </source>
</reference>
<proteinExistence type="predicted"/>
<dbReference type="InterPro" id="IPR044068">
    <property type="entry name" value="CB"/>
</dbReference>
<dbReference type="GO" id="GO:0015074">
    <property type="term" value="P:DNA integration"/>
    <property type="evidence" value="ECO:0007669"/>
    <property type="project" value="InterPro"/>
</dbReference>